<sequence>MGRVIGLMSGTSLDGIDVALIETDGETVTATRGHNGHLDPLGPTGYRAYAEEERALLRRALADARAANRHTDRPSCLAEAEELITRRHAEAVEEFLAANGLVPSDIDAVGFHGQTAVHKPGQGLTLQIGDGQALARRLGIPVVGQLRLADVRAGGEGAPLVPVFHRALAQAAGFTGGLGILNIGGVANVTLISAAGELLAFDTGPGNALLNDWMKERTGAEYDEDGATAARGRPDPAFLRWLLDHPYFARRPPKSLDRDWFSHKLAGFLSTEDGAATLTAFTVEAVARALAFASEPPRRWIVAGGGAKNAEMLRGLARCLSAEITVADAIGWSSSHLEAQAFAYLAARARRGLPLTFPGTTGVGAPLTGGETYLP</sequence>
<dbReference type="SUPFAM" id="SSF53067">
    <property type="entry name" value="Actin-like ATPase domain"/>
    <property type="match status" value="1"/>
</dbReference>
<dbReference type="NCBIfam" id="NF007141">
    <property type="entry name" value="PRK09585.1-5"/>
    <property type="match status" value="1"/>
</dbReference>
<dbReference type="RefSeq" id="WP_238241259.1">
    <property type="nucleotide sequence ID" value="NZ_BPQQ01000095.1"/>
</dbReference>
<dbReference type="HAMAP" id="MF_01270">
    <property type="entry name" value="AnhMurNAc_kinase"/>
    <property type="match status" value="1"/>
</dbReference>
<dbReference type="InterPro" id="IPR043129">
    <property type="entry name" value="ATPase_NBD"/>
</dbReference>
<dbReference type="GO" id="GO:0016301">
    <property type="term" value="F:kinase activity"/>
    <property type="evidence" value="ECO:0007669"/>
    <property type="project" value="UniProtKB-KW"/>
</dbReference>
<evidence type="ECO:0000313" key="4">
    <source>
        <dbReference type="Proteomes" id="UP001055153"/>
    </source>
</evidence>
<comment type="similarity">
    <text evidence="2">Belongs to the anhydro-N-acetylmuramic acid kinase family.</text>
</comment>
<dbReference type="EMBL" id="BPQQ01000095">
    <property type="protein sequence ID" value="GJE03884.1"/>
    <property type="molecule type" value="Genomic_DNA"/>
</dbReference>
<keyword evidence="2" id="KW-0808">Transferase</keyword>
<keyword evidence="4" id="KW-1185">Reference proteome</keyword>
<dbReference type="Gene3D" id="3.30.420.40">
    <property type="match status" value="2"/>
</dbReference>
<dbReference type="PANTHER" id="PTHR30605:SF0">
    <property type="entry name" value="ANHYDRO-N-ACETYLMURAMIC ACID KINASE"/>
    <property type="match status" value="1"/>
</dbReference>
<comment type="pathway">
    <text evidence="2">Cell wall biogenesis; peptidoglycan recycling.</text>
</comment>
<gene>
    <name evidence="2 3" type="primary">anmK</name>
    <name evidence="3" type="ORF">GMJLKIPL_5841</name>
</gene>
<feature type="binding site" evidence="2">
    <location>
        <begin position="10"/>
        <end position="17"/>
    </location>
    <ligand>
        <name>ATP</name>
        <dbReference type="ChEBI" id="CHEBI:30616"/>
    </ligand>
</feature>
<dbReference type="EC" id="2.7.1.170" evidence="2"/>
<dbReference type="Pfam" id="PF03702">
    <property type="entry name" value="AnmK"/>
    <property type="match status" value="1"/>
</dbReference>
<keyword evidence="1 2" id="KW-0119">Carbohydrate metabolism</keyword>
<dbReference type="Proteomes" id="UP001055153">
    <property type="component" value="Unassembled WGS sequence"/>
</dbReference>
<reference evidence="3" key="1">
    <citation type="journal article" date="2021" name="Front. Microbiol.">
        <title>Comprehensive Comparative Genomics and Phenotyping of Methylobacterium Species.</title>
        <authorList>
            <person name="Alessa O."/>
            <person name="Ogura Y."/>
            <person name="Fujitani Y."/>
            <person name="Takami H."/>
            <person name="Hayashi T."/>
            <person name="Sahin N."/>
            <person name="Tani A."/>
        </authorList>
    </citation>
    <scope>NUCLEOTIDE SEQUENCE</scope>
    <source>
        <strain evidence="3">DSM 17168</strain>
    </source>
</reference>
<comment type="pathway">
    <text evidence="2">Amino-sugar metabolism; 1,6-anhydro-N-acetylmuramate degradation.</text>
</comment>
<evidence type="ECO:0000256" key="1">
    <source>
        <dbReference type="ARBA" id="ARBA00023277"/>
    </source>
</evidence>
<name>A0ABQ4SKX6_9HYPH</name>
<evidence type="ECO:0000313" key="3">
    <source>
        <dbReference type="EMBL" id="GJE03884.1"/>
    </source>
</evidence>
<proteinExistence type="inferred from homology"/>
<keyword evidence="2 3" id="KW-0418">Kinase</keyword>
<protein>
    <recommendedName>
        <fullName evidence="2">Anhydro-N-acetylmuramic acid kinase</fullName>
        <ecNumber evidence="2">2.7.1.170</ecNumber>
    </recommendedName>
    <alternativeName>
        <fullName evidence="2">AnhMurNAc kinase</fullName>
    </alternativeName>
</protein>
<keyword evidence="2" id="KW-0067">ATP-binding</keyword>
<accession>A0ABQ4SKX6</accession>
<dbReference type="InterPro" id="IPR005338">
    <property type="entry name" value="Anhydro_N_Ac-Mur_kinase"/>
</dbReference>
<comment type="catalytic activity">
    <reaction evidence="2">
        <text>1,6-anhydro-N-acetyl-beta-muramate + ATP + H2O = N-acetyl-D-muramate 6-phosphate + ADP + H(+)</text>
        <dbReference type="Rhea" id="RHEA:24952"/>
        <dbReference type="ChEBI" id="CHEBI:15377"/>
        <dbReference type="ChEBI" id="CHEBI:15378"/>
        <dbReference type="ChEBI" id="CHEBI:30616"/>
        <dbReference type="ChEBI" id="CHEBI:58690"/>
        <dbReference type="ChEBI" id="CHEBI:58722"/>
        <dbReference type="ChEBI" id="CHEBI:456216"/>
        <dbReference type="EC" id="2.7.1.170"/>
    </reaction>
</comment>
<reference evidence="3" key="2">
    <citation type="submission" date="2021-08" db="EMBL/GenBank/DDBJ databases">
        <authorList>
            <person name="Tani A."/>
            <person name="Ola A."/>
            <person name="Ogura Y."/>
            <person name="Katsura K."/>
            <person name="Hayashi T."/>
        </authorList>
    </citation>
    <scope>NUCLEOTIDE SEQUENCE</scope>
    <source>
        <strain evidence="3">DSM 17168</strain>
    </source>
</reference>
<comment type="function">
    <text evidence="2">Catalyzes the specific phosphorylation of 1,6-anhydro-N-acetylmuramic acid (anhMurNAc) with the simultaneous cleavage of the 1,6-anhydro ring, generating MurNAc-6-P. Is required for the utilization of anhMurNAc either imported from the medium or derived from its own cell wall murein, and thus plays a role in cell wall recycling.</text>
</comment>
<organism evidence="3 4">
    <name type="scientific">Methylobacterium isbiliense</name>
    <dbReference type="NCBI Taxonomy" id="315478"/>
    <lineage>
        <taxon>Bacteria</taxon>
        <taxon>Pseudomonadati</taxon>
        <taxon>Pseudomonadota</taxon>
        <taxon>Alphaproteobacteria</taxon>
        <taxon>Hyphomicrobiales</taxon>
        <taxon>Methylobacteriaceae</taxon>
        <taxon>Methylobacterium</taxon>
    </lineage>
</organism>
<dbReference type="PANTHER" id="PTHR30605">
    <property type="entry name" value="ANHYDRO-N-ACETYLMURAMIC ACID KINASE"/>
    <property type="match status" value="1"/>
</dbReference>
<comment type="caution">
    <text evidence="3">The sequence shown here is derived from an EMBL/GenBank/DDBJ whole genome shotgun (WGS) entry which is preliminary data.</text>
</comment>
<evidence type="ECO:0000256" key="2">
    <source>
        <dbReference type="HAMAP-Rule" id="MF_01270"/>
    </source>
</evidence>
<keyword evidence="2" id="KW-0547">Nucleotide-binding</keyword>